<dbReference type="Proteomes" id="UP000245168">
    <property type="component" value="Unassembled WGS sequence"/>
</dbReference>
<keyword evidence="2" id="KW-1185">Reference proteome</keyword>
<comment type="caution">
    <text evidence="1">The sequence shown here is derived from an EMBL/GenBank/DDBJ whole genome shotgun (WGS) entry which is preliminary data.</text>
</comment>
<dbReference type="AlphaFoldDB" id="A0A2U2BUA0"/>
<evidence type="ECO:0000313" key="1">
    <source>
        <dbReference type="EMBL" id="PWE17611.1"/>
    </source>
</evidence>
<proteinExistence type="predicted"/>
<name>A0A2U2BUA0_9PROT</name>
<dbReference type="RefSeq" id="WP_109252842.1">
    <property type="nucleotide sequence ID" value="NZ_QEXV01000003.1"/>
</dbReference>
<organism evidence="1 2">
    <name type="scientific">Marinicauda salina</name>
    <dbReference type="NCBI Taxonomy" id="2135793"/>
    <lineage>
        <taxon>Bacteria</taxon>
        <taxon>Pseudomonadati</taxon>
        <taxon>Pseudomonadota</taxon>
        <taxon>Alphaproteobacteria</taxon>
        <taxon>Maricaulales</taxon>
        <taxon>Maricaulaceae</taxon>
        <taxon>Marinicauda</taxon>
    </lineage>
</organism>
<dbReference type="EMBL" id="QEXV01000003">
    <property type="protein sequence ID" value="PWE17611.1"/>
    <property type="molecule type" value="Genomic_DNA"/>
</dbReference>
<gene>
    <name evidence="1" type="ORF">DDZ18_08065</name>
</gene>
<protein>
    <submittedName>
        <fullName evidence="1">Uncharacterized protein</fullName>
    </submittedName>
</protein>
<reference evidence="2" key="1">
    <citation type="submission" date="2018-05" db="EMBL/GenBank/DDBJ databases">
        <authorList>
            <person name="Liu B.-T."/>
        </authorList>
    </citation>
    <scope>NUCLEOTIDE SEQUENCE [LARGE SCALE GENOMIC DNA]</scope>
    <source>
        <strain evidence="2">WD6-1</strain>
    </source>
</reference>
<sequence length="125" mass="14285">MPLTRVVLRLGRNPDAGFPEGDDRHGYVITAPLDSDGKLDAELWRKHRKGCTVVRFSPEEEEYADGWLSHRGSNWFFHYDEEHEGPDEPVYKLGDHTMRLGDYVTIHEADGDDLVYKVTEARAVG</sequence>
<accession>A0A2U2BUA0</accession>
<evidence type="ECO:0000313" key="2">
    <source>
        <dbReference type="Proteomes" id="UP000245168"/>
    </source>
</evidence>
<dbReference type="OrthoDB" id="9801741at2"/>